<dbReference type="EMBL" id="JACIFH010000001">
    <property type="protein sequence ID" value="MBB4140021.1"/>
    <property type="molecule type" value="Genomic_DNA"/>
</dbReference>
<name>A0AA40SPM0_9MICO</name>
<comment type="caution">
    <text evidence="1">The sequence shown here is derived from an EMBL/GenBank/DDBJ whole genome shotgun (WGS) entry which is preliminary data.</text>
</comment>
<gene>
    <name evidence="1" type="ORF">BKA10_001815</name>
</gene>
<evidence type="ECO:0000313" key="1">
    <source>
        <dbReference type="EMBL" id="MBB4140021.1"/>
    </source>
</evidence>
<dbReference type="RefSeq" id="WP_183499609.1">
    <property type="nucleotide sequence ID" value="NZ_BAABCO010000005.1"/>
</dbReference>
<dbReference type="AlphaFoldDB" id="A0AA40SPM0"/>
<accession>A0AA40SPM0</accession>
<protein>
    <submittedName>
        <fullName evidence="1">Uncharacterized protein</fullName>
    </submittedName>
</protein>
<sequence>MADFLVDHLNPRVSHAAWRALLAPPWHPPEMNSGFQLRVDGELVGVYVAIYSRRSRDGVDLVVCNLGAFCVLESFRSHSLRLVRAVLGQKGMLFTDLSPSGNVPAMNERLGFAHLDTGARVVLNRPAFGGAARVTAEPESVASAVSGRDEEVYRDHLAAPAARHLVVTSGDEYAYMIYRRDTRKRVRSFASPLYVGGDPSLLESNWALVGAHLLRRGMIATIAERRVLGFSPAGWGRHVAQPRPKMFKGVGVSASEVDYLYSELTLLEW</sequence>
<organism evidence="1 2">
    <name type="scientific">Microbacterium invictum</name>
    <dbReference type="NCBI Taxonomy" id="515415"/>
    <lineage>
        <taxon>Bacteria</taxon>
        <taxon>Bacillati</taxon>
        <taxon>Actinomycetota</taxon>
        <taxon>Actinomycetes</taxon>
        <taxon>Micrococcales</taxon>
        <taxon>Microbacteriaceae</taxon>
        <taxon>Microbacterium</taxon>
    </lineage>
</organism>
<evidence type="ECO:0000313" key="2">
    <source>
        <dbReference type="Proteomes" id="UP000549113"/>
    </source>
</evidence>
<keyword evidence="2" id="KW-1185">Reference proteome</keyword>
<dbReference type="Proteomes" id="UP000549113">
    <property type="component" value="Unassembled WGS sequence"/>
</dbReference>
<proteinExistence type="predicted"/>
<reference evidence="1 2" key="1">
    <citation type="submission" date="2020-08" db="EMBL/GenBank/DDBJ databases">
        <title>Sequencing the genomes of 1000 actinobacteria strains.</title>
        <authorList>
            <person name="Klenk H.-P."/>
        </authorList>
    </citation>
    <scope>NUCLEOTIDE SEQUENCE [LARGE SCALE GENOMIC DNA]</scope>
    <source>
        <strain evidence="1 2">DSM 19600</strain>
    </source>
</reference>